<sequence>MSEEALMISIKNGDIKCDVGEVRFLLYIVEQMNQLINKYAVEDKTEREKIKKFIEYYEYFKDKYLVLQEVRNQENFYFNQMKAWQKKLNESSDENMKKLILESANEYQTKYKKLKKKRECLCKELEKLKKEKYSDIPFIV</sequence>
<dbReference type="EMBL" id="QSHO01000020">
    <property type="protein sequence ID" value="RHC13547.1"/>
    <property type="molecule type" value="Genomic_DNA"/>
</dbReference>
<dbReference type="AlphaFoldDB" id="A0A3R6DXM7"/>
<evidence type="ECO:0000313" key="3">
    <source>
        <dbReference type="Proteomes" id="UP000283513"/>
    </source>
</evidence>
<organism evidence="2 3">
    <name type="scientific">Roseburia intestinalis</name>
    <dbReference type="NCBI Taxonomy" id="166486"/>
    <lineage>
        <taxon>Bacteria</taxon>
        <taxon>Bacillati</taxon>
        <taxon>Bacillota</taxon>
        <taxon>Clostridia</taxon>
        <taxon>Lachnospirales</taxon>
        <taxon>Lachnospiraceae</taxon>
        <taxon>Roseburia</taxon>
    </lineage>
</organism>
<proteinExistence type="predicted"/>
<accession>A0A3R6DXM7</accession>
<protein>
    <submittedName>
        <fullName evidence="2">Uncharacterized protein</fullName>
    </submittedName>
</protein>
<keyword evidence="1" id="KW-0175">Coiled coil</keyword>
<evidence type="ECO:0000313" key="2">
    <source>
        <dbReference type="EMBL" id="RHC13547.1"/>
    </source>
</evidence>
<feature type="coiled-coil region" evidence="1">
    <location>
        <begin position="97"/>
        <end position="131"/>
    </location>
</feature>
<dbReference type="Proteomes" id="UP000283513">
    <property type="component" value="Unassembled WGS sequence"/>
</dbReference>
<dbReference type="RefSeq" id="WP_118599156.1">
    <property type="nucleotide sequence ID" value="NZ_QSHO01000020.1"/>
</dbReference>
<reference evidence="2 3" key="1">
    <citation type="submission" date="2018-08" db="EMBL/GenBank/DDBJ databases">
        <title>A genome reference for cultivated species of the human gut microbiota.</title>
        <authorList>
            <person name="Zou Y."/>
            <person name="Xue W."/>
            <person name="Luo G."/>
        </authorList>
    </citation>
    <scope>NUCLEOTIDE SEQUENCE [LARGE SCALE GENOMIC DNA]</scope>
    <source>
        <strain evidence="2 3">AM37-1AC</strain>
    </source>
</reference>
<comment type="caution">
    <text evidence="2">The sequence shown here is derived from an EMBL/GenBank/DDBJ whole genome shotgun (WGS) entry which is preliminary data.</text>
</comment>
<gene>
    <name evidence="2" type="ORF">DW856_17290</name>
</gene>
<name>A0A3R6DXM7_9FIRM</name>
<evidence type="ECO:0000256" key="1">
    <source>
        <dbReference type="SAM" id="Coils"/>
    </source>
</evidence>